<keyword evidence="1" id="KW-0472">Membrane</keyword>
<name>A0A8J5J2N4_9STRA</name>
<comment type="caution">
    <text evidence="2">The sequence shown here is derived from an EMBL/GenBank/DDBJ whole genome shotgun (WGS) entry which is preliminary data.</text>
</comment>
<organism evidence="2 3">
    <name type="scientific">Phytophthora aleatoria</name>
    <dbReference type="NCBI Taxonomy" id="2496075"/>
    <lineage>
        <taxon>Eukaryota</taxon>
        <taxon>Sar</taxon>
        <taxon>Stramenopiles</taxon>
        <taxon>Oomycota</taxon>
        <taxon>Peronosporomycetes</taxon>
        <taxon>Peronosporales</taxon>
        <taxon>Peronosporaceae</taxon>
        <taxon>Phytophthora</taxon>
    </lineage>
</organism>
<evidence type="ECO:0000313" key="2">
    <source>
        <dbReference type="EMBL" id="KAG6970225.1"/>
    </source>
</evidence>
<dbReference type="AlphaFoldDB" id="A0A8J5J2N4"/>
<keyword evidence="1" id="KW-1133">Transmembrane helix</keyword>
<sequence length="142" mass="16351">MLAGCWVQALGGTPKCPWLRRFKIWLHVEWPTWPSDRSQLKRRFSLDDPRWDRPRPKMRQEGRRTLFSGLQTVSPARRRKGRKARSRNGVAARSKAMECHARGWKACWRVVSILVEVSCIWGVCGALLTFTAVFSVVFLPGS</sequence>
<accession>A0A8J5J2N4</accession>
<dbReference type="Proteomes" id="UP000709295">
    <property type="component" value="Unassembled WGS sequence"/>
</dbReference>
<gene>
    <name evidence="2" type="ORF">JG688_00004962</name>
</gene>
<evidence type="ECO:0000313" key="3">
    <source>
        <dbReference type="Proteomes" id="UP000709295"/>
    </source>
</evidence>
<feature type="transmembrane region" description="Helical" evidence="1">
    <location>
        <begin position="110"/>
        <end position="139"/>
    </location>
</feature>
<keyword evidence="1" id="KW-0812">Transmembrane</keyword>
<dbReference type="EMBL" id="JAENGY010000188">
    <property type="protein sequence ID" value="KAG6970225.1"/>
    <property type="molecule type" value="Genomic_DNA"/>
</dbReference>
<evidence type="ECO:0000256" key="1">
    <source>
        <dbReference type="SAM" id="Phobius"/>
    </source>
</evidence>
<keyword evidence="3" id="KW-1185">Reference proteome</keyword>
<reference evidence="2" key="1">
    <citation type="submission" date="2021-01" db="EMBL/GenBank/DDBJ databases">
        <title>Phytophthora aleatoria, a newly-described species from Pinus radiata is distinct from Phytophthora cactorum isolates based on comparative genomics.</title>
        <authorList>
            <person name="Mcdougal R."/>
            <person name="Panda P."/>
            <person name="Williams N."/>
            <person name="Studholme D.J."/>
        </authorList>
    </citation>
    <scope>NUCLEOTIDE SEQUENCE</scope>
    <source>
        <strain evidence="2">NZFS 4037</strain>
    </source>
</reference>
<protein>
    <submittedName>
        <fullName evidence="2">Uncharacterized protein</fullName>
    </submittedName>
</protein>
<proteinExistence type="predicted"/>